<reference evidence="2" key="1">
    <citation type="journal article" date="2023" name="Front. Plant Sci.">
        <title>Chromosomal-level genome assembly of Melastoma candidum provides insights into trichome evolution.</title>
        <authorList>
            <person name="Zhong Y."/>
            <person name="Wu W."/>
            <person name="Sun C."/>
            <person name="Zou P."/>
            <person name="Liu Y."/>
            <person name="Dai S."/>
            <person name="Zhou R."/>
        </authorList>
    </citation>
    <scope>NUCLEOTIDE SEQUENCE [LARGE SCALE GENOMIC DNA]</scope>
</reference>
<accession>A0ACB9SFE5</accession>
<name>A0ACB9SFE5_9MYRT</name>
<dbReference type="EMBL" id="CM042880">
    <property type="protein sequence ID" value="KAI4389600.1"/>
    <property type="molecule type" value="Genomic_DNA"/>
</dbReference>
<gene>
    <name evidence="1" type="ORF">MLD38_001809</name>
</gene>
<evidence type="ECO:0000313" key="2">
    <source>
        <dbReference type="Proteomes" id="UP001057402"/>
    </source>
</evidence>
<evidence type="ECO:0000313" key="1">
    <source>
        <dbReference type="EMBL" id="KAI4389600.1"/>
    </source>
</evidence>
<organism evidence="1 2">
    <name type="scientific">Melastoma candidum</name>
    <dbReference type="NCBI Taxonomy" id="119954"/>
    <lineage>
        <taxon>Eukaryota</taxon>
        <taxon>Viridiplantae</taxon>
        <taxon>Streptophyta</taxon>
        <taxon>Embryophyta</taxon>
        <taxon>Tracheophyta</taxon>
        <taxon>Spermatophyta</taxon>
        <taxon>Magnoliopsida</taxon>
        <taxon>eudicotyledons</taxon>
        <taxon>Gunneridae</taxon>
        <taxon>Pentapetalae</taxon>
        <taxon>rosids</taxon>
        <taxon>malvids</taxon>
        <taxon>Myrtales</taxon>
        <taxon>Melastomataceae</taxon>
        <taxon>Melastomatoideae</taxon>
        <taxon>Melastomateae</taxon>
        <taxon>Melastoma</taxon>
    </lineage>
</organism>
<comment type="caution">
    <text evidence="1">The sequence shown here is derived from an EMBL/GenBank/DDBJ whole genome shotgun (WGS) entry which is preliminary data.</text>
</comment>
<proteinExistence type="predicted"/>
<sequence length="76" mass="8693">MLVFDPSKRIGVTEALQHPYMSPLYDASSNPPAQVPIDMDIDEEVLEEETIREMMWNEMLHYHPEVLAGGNIEAYS</sequence>
<protein>
    <submittedName>
        <fullName evidence="1">Uncharacterized protein</fullName>
    </submittedName>
</protein>
<keyword evidence="2" id="KW-1185">Reference proteome</keyword>
<dbReference type="Proteomes" id="UP001057402">
    <property type="component" value="Chromosome 1"/>
</dbReference>